<keyword evidence="5 6" id="KW-0472">Membrane</keyword>
<gene>
    <name evidence="9" type="ORF">CCH79_00012758</name>
</gene>
<feature type="transmembrane region" description="Helical" evidence="6">
    <location>
        <begin position="300"/>
        <end position="319"/>
    </location>
</feature>
<dbReference type="EMBL" id="NHOQ01002459">
    <property type="protein sequence ID" value="PWA16846.1"/>
    <property type="molecule type" value="Genomic_DNA"/>
</dbReference>
<evidence type="ECO:0000256" key="7">
    <source>
        <dbReference type="SAM" id="MobiDB-lite"/>
    </source>
</evidence>
<evidence type="ECO:0000313" key="10">
    <source>
        <dbReference type="Proteomes" id="UP000250572"/>
    </source>
</evidence>
<feature type="transmembrane region" description="Helical" evidence="6">
    <location>
        <begin position="263"/>
        <end position="280"/>
    </location>
</feature>
<dbReference type="STRING" id="33528.ENSGAFP00000019379"/>
<keyword evidence="3 6" id="KW-0812">Transmembrane</keyword>
<proteinExistence type="inferred from homology"/>
<feature type="transmembrane region" description="Helical" evidence="6">
    <location>
        <begin position="436"/>
        <end position="457"/>
    </location>
</feature>
<feature type="transmembrane region" description="Helical" evidence="6">
    <location>
        <begin position="512"/>
        <end position="531"/>
    </location>
</feature>
<evidence type="ECO:0000256" key="6">
    <source>
        <dbReference type="RuleBase" id="RU310713"/>
    </source>
</evidence>
<dbReference type="Pfam" id="PF07810">
    <property type="entry name" value="TMC"/>
    <property type="match status" value="1"/>
</dbReference>
<feature type="transmembrane region" description="Helical" evidence="6">
    <location>
        <begin position="683"/>
        <end position="703"/>
    </location>
</feature>
<feature type="compositionally biased region" description="Polar residues" evidence="7">
    <location>
        <begin position="884"/>
        <end position="897"/>
    </location>
</feature>
<feature type="region of interest" description="Disordered" evidence="7">
    <location>
        <begin position="31"/>
        <end position="54"/>
    </location>
</feature>
<dbReference type="Proteomes" id="UP000250572">
    <property type="component" value="Unassembled WGS sequence"/>
</dbReference>
<feature type="region of interest" description="Disordered" evidence="7">
    <location>
        <begin position="808"/>
        <end position="828"/>
    </location>
</feature>
<evidence type="ECO:0000259" key="8">
    <source>
        <dbReference type="Pfam" id="PF07810"/>
    </source>
</evidence>
<feature type="region of interest" description="Disordered" evidence="7">
    <location>
        <begin position="742"/>
        <end position="764"/>
    </location>
</feature>
<feature type="transmembrane region" description="Helical" evidence="6">
    <location>
        <begin position="609"/>
        <end position="631"/>
    </location>
</feature>
<dbReference type="InterPro" id="IPR038900">
    <property type="entry name" value="TMC"/>
</dbReference>
<feature type="transmembrane region" description="Helical" evidence="6">
    <location>
        <begin position="566"/>
        <end position="588"/>
    </location>
</feature>
<dbReference type="GO" id="GO:0008381">
    <property type="term" value="F:mechanosensitive monoatomic ion channel activity"/>
    <property type="evidence" value="ECO:0007669"/>
    <property type="project" value="TreeGrafter"/>
</dbReference>
<keyword evidence="4 6" id="KW-1133">Transmembrane helix</keyword>
<comment type="subcellular location">
    <subcellularLocation>
        <location evidence="1 6">Membrane</location>
        <topology evidence="1 6">Multi-pass membrane protein</topology>
    </subcellularLocation>
</comment>
<accession>A0A315UZH4</accession>
<dbReference type="InterPro" id="IPR012496">
    <property type="entry name" value="TMC_dom"/>
</dbReference>
<dbReference type="PANTHER" id="PTHR23302:SF5">
    <property type="entry name" value="TRANSMEMBRANE CHANNEL-LIKE PROTEIN 5"/>
    <property type="match status" value="1"/>
</dbReference>
<dbReference type="AlphaFoldDB" id="A0A315UZH4"/>
<keyword evidence="10" id="KW-1185">Reference proteome</keyword>
<evidence type="ECO:0000256" key="1">
    <source>
        <dbReference type="ARBA" id="ARBA00004141"/>
    </source>
</evidence>
<protein>
    <recommendedName>
        <fullName evidence="6">Transmembrane channel-like protein</fullName>
    </recommendedName>
</protein>
<feature type="domain" description="TMC" evidence="8">
    <location>
        <begin position="501"/>
        <end position="607"/>
    </location>
</feature>
<evidence type="ECO:0000256" key="3">
    <source>
        <dbReference type="ARBA" id="ARBA00022692"/>
    </source>
</evidence>
<feature type="compositionally biased region" description="Basic residues" evidence="7">
    <location>
        <begin position="744"/>
        <end position="754"/>
    </location>
</feature>
<comment type="similarity">
    <text evidence="2 6">Belongs to the TMC family.</text>
</comment>
<feature type="region of interest" description="Disordered" evidence="7">
    <location>
        <begin position="869"/>
        <end position="927"/>
    </location>
</feature>
<name>A0A315UZH4_GAMAF</name>
<evidence type="ECO:0000256" key="5">
    <source>
        <dbReference type="ARBA" id="ARBA00023136"/>
    </source>
</evidence>
<sequence length="944" mass="107999">MTSYSNGGVFNPAYHDSETLEIDRRTHQHTNPYASVDPAQWGHNVEPRDDGEWGAAGDGWSGRENVPMGLISTRLGSPPLQHNPRNMTMRWRGVTMRRMSMFPNADPAHAAFTEDAIKSEMENEEQNLIKELVALSTTEQIRKIRELPVSFEEKKHVRTQLMAFKSSGRYHHFSSLSDFSQNMSLSIRRFGYSVKSARQTLQLWQGIMKEIGGKFGSSVLNYFVLLKWLLLFNIFSFLVNFGFITIPLLVYDLSPNVSPNVSFRGLELLTGAGYFNYTIMYYGSYSNETIRGLVDYDMQLAYFFTISVYMVLCGLMLIFSMASSFKKNYALADPTSNSAWQLLCSWDFSITNEKAVNQRKNNLRIQLKESLSEKAHRERQTTSEQLKKYGIYFSSWLLSTGLAVGCGASIFYLCQYEDERAEDTETWSALKEAETLLVPFVVSLMNMVIPLFFSLFNKFEQYSSQRKQIYALLFRNVLLRISILGVLCYYWMNTVSQKFTCWEPMVGQALYRLVIVDFIFLMLGSLFGEFLSNVIGTKIQPRLGVPEFDVARNVLEIIYAQTLAWIGIYFSPLLPVIQILKFFILFYLKKVSLTHNCQPPRRSGRAAQMKTIFIFLLFFPFFVGALSIVAYTSWRLTPSEQCGPFRGLNSTFSVTGEWIDGVNNISSAQWVVWIYQNVIRSEIFYFLNTLIILVIIYIFWQLIQGRKQLIVLLRKQIINEGKDKSFLLEKLQNLQQSCPEVIKKPKKRTTHASRRSAERSFGTQSNSNAMVQVLLARQQLEEEERRSASGVSVPSDISASDAVMQAMLGRQKAERQDESVYEITDGRPPSLDAVAQSLAARQRAEERDDYWSTTHFNRSSPVYSSIIQVRQSAERDREDDSHDASSPLSSVMSQVMQARQKAEEEEWNQKIHPPGQNPAPPGSSALIQAMLARQQAQNEYDDGY</sequence>
<feature type="transmembrane region" description="Helical" evidence="6">
    <location>
        <begin position="389"/>
        <end position="413"/>
    </location>
</feature>
<dbReference type="PANTHER" id="PTHR23302">
    <property type="entry name" value="TRANSMEMBRANE CHANNEL-RELATED"/>
    <property type="match status" value="1"/>
</dbReference>
<feature type="transmembrane region" description="Helical" evidence="6">
    <location>
        <begin position="469"/>
        <end position="492"/>
    </location>
</feature>
<feature type="compositionally biased region" description="Basic and acidic residues" evidence="7">
    <location>
        <begin position="872"/>
        <end position="883"/>
    </location>
</feature>
<evidence type="ECO:0000313" key="9">
    <source>
        <dbReference type="EMBL" id="PWA16846.1"/>
    </source>
</evidence>
<reference evidence="9 10" key="1">
    <citation type="journal article" date="2018" name="G3 (Bethesda)">
        <title>A High-Quality Reference Genome for the Invasive Mosquitofish Gambusia affinis Using a Chicago Library.</title>
        <authorList>
            <person name="Hoffberg S.L."/>
            <person name="Troendle N.J."/>
            <person name="Glenn T.C."/>
            <person name="Mahmud O."/>
            <person name="Louha S."/>
            <person name="Chalopin D."/>
            <person name="Bennetzen J.L."/>
            <person name="Mauricio R."/>
        </authorList>
    </citation>
    <scope>NUCLEOTIDE SEQUENCE [LARGE SCALE GENOMIC DNA]</scope>
    <source>
        <strain evidence="9">NE01/NJP1002.9</strain>
        <tissue evidence="9">Muscle</tissue>
    </source>
</reference>
<comment type="caution">
    <text evidence="9">The sequence shown here is derived from an EMBL/GenBank/DDBJ whole genome shotgun (WGS) entry which is preliminary data.</text>
</comment>
<organism evidence="9 10">
    <name type="scientific">Gambusia affinis</name>
    <name type="common">Western mosquitofish</name>
    <name type="synonym">Heterandria affinis</name>
    <dbReference type="NCBI Taxonomy" id="33528"/>
    <lineage>
        <taxon>Eukaryota</taxon>
        <taxon>Metazoa</taxon>
        <taxon>Chordata</taxon>
        <taxon>Craniata</taxon>
        <taxon>Vertebrata</taxon>
        <taxon>Euteleostomi</taxon>
        <taxon>Actinopterygii</taxon>
        <taxon>Neopterygii</taxon>
        <taxon>Teleostei</taxon>
        <taxon>Neoteleostei</taxon>
        <taxon>Acanthomorphata</taxon>
        <taxon>Ovalentaria</taxon>
        <taxon>Atherinomorphae</taxon>
        <taxon>Cyprinodontiformes</taxon>
        <taxon>Poeciliidae</taxon>
        <taxon>Poeciliinae</taxon>
        <taxon>Gambusia</taxon>
    </lineage>
</organism>
<dbReference type="GO" id="GO:0005886">
    <property type="term" value="C:plasma membrane"/>
    <property type="evidence" value="ECO:0007669"/>
    <property type="project" value="InterPro"/>
</dbReference>
<evidence type="ECO:0000256" key="2">
    <source>
        <dbReference type="ARBA" id="ARBA00006510"/>
    </source>
</evidence>
<evidence type="ECO:0000256" key="4">
    <source>
        <dbReference type="ARBA" id="ARBA00022989"/>
    </source>
</evidence>
<feature type="transmembrane region" description="Helical" evidence="6">
    <location>
        <begin position="228"/>
        <end position="251"/>
    </location>
</feature>